<dbReference type="InterPro" id="IPR039759">
    <property type="entry name" value="eIF2D_SUI1"/>
</dbReference>
<dbReference type="EMBL" id="CAACVR010000001">
    <property type="protein sequence ID" value="VEU19666.1"/>
    <property type="molecule type" value="Genomic_DNA"/>
</dbReference>
<dbReference type="Proteomes" id="UP000290900">
    <property type="component" value="Unassembled WGS sequence"/>
</dbReference>
<dbReference type="GO" id="GO:0001731">
    <property type="term" value="P:formation of translation preinitiation complex"/>
    <property type="evidence" value="ECO:0007669"/>
    <property type="project" value="InterPro"/>
</dbReference>
<dbReference type="Pfam" id="PF17832">
    <property type="entry name" value="Pre-PUA"/>
    <property type="match status" value="1"/>
</dbReference>
<gene>
    <name evidence="3" type="ORF">BRENAR_LOCUS403</name>
</gene>
<dbReference type="AlphaFoldDB" id="A0A448YFL7"/>
<protein>
    <submittedName>
        <fullName evidence="3">DEKNAAC100124</fullName>
    </submittedName>
</protein>
<dbReference type="InterPro" id="IPR039757">
    <property type="entry name" value="EIF2D"/>
</dbReference>
<dbReference type="Pfam" id="PF25304">
    <property type="entry name" value="WHD_eIF2D"/>
    <property type="match status" value="1"/>
</dbReference>
<dbReference type="PROSITE" id="PS50890">
    <property type="entry name" value="PUA"/>
    <property type="match status" value="1"/>
</dbReference>
<dbReference type="PROSITE" id="PS50296">
    <property type="entry name" value="SUI1"/>
    <property type="match status" value="1"/>
</dbReference>
<dbReference type="PANTHER" id="PTHR12217:SF4">
    <property type="entry name" value="EUKARYOTIC TRANSLATION INITIATION FACTOR 2D"/>
    <property type="match status" value="1"/>
</dbReference>
<dbReference type="Pfam" id="PF26292">
    <property type="entry name" value="PUA_elF2D"/>
    <property type="match status" value="1"/>
</dbReference>
<dbReference type="InParanoid" id="A0A448YFL7"/>
<dbReference type="SUPFAM" id="SSF47592">
    <property type="entry name" value="SWIB/MDM2 domain"/>
    <property type="match status" value="1"/>
</dbReference>
<dbReference type="PANTHER" id="PTHR12217">
    <property type="entry name" value="EUKARYOTIC TRANSLATION INITIATION FACTOR 2D"/>
    <property type="match status" value="1"/>
</dbReference>
<evidence type="ECO:0000256" key="1">
    <source>
        <dbReference type="SAM" id="MobiDB-lite"/>
    </source>
</evidence>
<sequence length="620" mass="70526">MFKKDPIVKPFSNVKNSERRKLIKCIIDDYGLSEELLDADFTSKYLFPKVVQHAVFLSGTSNVRGNIYLDGETEKPIWFDTRDSKMLIPTVYTLWKSPYLLPIVYTHMGVVDRLVNGSNLMVRGCMTPFDERLRKGTLVAVSTIESPNIMVAVGYCQMDLCKISEITQDIGGVAVMILHCYKDRLYQLDKRIQPDPLPLSKDIELPTNLGLLEQRLREEKSDVADEIADLRVSTDDLNLDVQSADLNEPNPVSEEVEEQLITNDNDDDDADADADADADDDNNNDYSVSVQDVDDFFVRSVLYSITQDKLDLPMSSSIFMSAHVLKNLPPVNSNQANVKKTSWKKTSKFLKAIEKLQLVKLKGKGDDVTIISVADKSNERVASFEPYRIRKQRNTQTAKDDEKSGRPVSVTQFYKPKSPARQFFNKLDKEYDRYYREHELKVLVSEYIRKFGLALQRDPKLIRLDDTLKLMGVKGIREVSSPTERSKIFATIMGHGANFQRYYTIARAKEEGESEEKLRKGSPPNICVLIEQVRGRKKVMTRITGLEKYYIEPEELASVLKVRCSGSATINEIQSSGLAEVSVQGSHERVVQEILVKQYGLKSSWIDVTDKMKGQRRGRR</sequence>
<dbReference type="InterPro" id="IPR001950">
    <property type="entry name" value="SUI1"/>
</dbReference>
<evidence type="ECO:0000313" key="3">
    <source>
        <dbReference type="EMBL" id="VEU19666.1"/>
    </source>
</evidence>
<name>A0A448YFL7_BRENA</name>
<dbReference type="InterPro" id="IPR048248">
    <property type="entry name" value="PUA_eIF2d-like"/>
</dbReference>
<accession>A0A448YFL7</accession>
<dbReference type="Pfam" id="PF01253">
    <property type="entry name" value="SUI1"/>
    <property type="match status" value="1"/>
</dbReference>
<evidence type="ECO:0000313" key="4">
    <source>
        <dbReference type="Proteomes" id="UP000290900"/>
    </source>
</evidence>
<feature type="region of interest" description="Disordered" evidence="1">
    <location>
        <begin position="264"/>
        <end position="287"/>
    </location>
</feature>
<dbReference type="InterPro" id="IPR036877">
    <property type="entry name" value="SUI1_dom_sf"/>
</dbReference>
<dbReference type="CDD" id="cd21156">
    <property type="entry name" value="PUA_eIF2d-like"/>
    <property type="match status" value="1"/>
</dbReference>
<feature type="compositionally biased region" description="Acidic residues" evidence="1">
    <location>
        <begin position="264"/>
        <end position="283"/>
    </location>
</feature>
<dbReference type="FunCoup" id="A0A448YFL7">
    <property type="interactions" value="493"/>
</dbReference>
<dbReference type="STRING" id="13370.A0A448YFL7"/>
<organism evidence="3 4">
    <name type="scientific">Brettanomyces naardenensis</name>
    <name type="common">Yeast</name>
    <dbReference type="NCBI Taxonomy" id="13370"/>
    <lineage>
        <taxon>Eukaryota</taxon>
        <taxon>Fungi</taxon>
        <taxon>Dikarya</taxon>
        <taxon>Ascomycota</taxon>
        <taxon>Saccharomycotina</taxon>
        <taxon>Pichiomycetes</taxon>
        <taxon>Pichiales</taxon>
        <taxon>Pichiaceae</taxon>
        <taxon>Brettanomyces</taxon>
    </lineage>
</organism>
<feature type="domain" description="SUI1" evidence="2">
    <location>
        <begin position="527"/>
        <end position="599"/>
    </location>
</feature>
<dbReference type="Gene3D" id="3.10.400.20">
    <property type="match status" value="1"/>
</dbReference>
<evidence type="ECO:0000259" key="2">
    <source>
        <dbReference type="PROSITE" id="PS50296"/>
    </source>
</evidence>
<dbReference type="SUPFAM" id="SSF88697">
    <property type="entry name" value="PUA domain-like"/>
    <property type="match status" value="1"/>
</dbReference>
<dbReference type="CDD" id="cd11608">
    <property type="entry name" value="eIF2D_C"/>
    <property type="match status" value="1"/>
</dbReference>
<proteinExistence type="predicted"/>
<reference evidence="3 4" key="1">
    <citation type="submission" date="2018-12" db="EMBL/GenBank/DDBJ databases">
        <authorList>
            <person name="Tiukova I."/>
            <person name="Dainat J."/>
        </authorList>
    </citation>
    <scope>NUCLEOTIDE SEQUENCE [LARGE SCALE GENOMIC DNA]</scope>
</reference>
<dbReference type="InterPro" id="IPR041366">
    <property type="entry name" value="Pre-PUA"/>
</dbReference>
<dbReference type="OrthoDB" id="199771at2759"/>
<keyword evidence="4" id="KW-1185">Reference proteome</keyword>
<dbReference type="InterPro" id="IPR036885">
    <property type="entry name" value="SWIB_MDM2_dom_sf"/>
</dbReference>
<dbReference type="InterPro" id="IPR057429">
    <property type="entry name" value="WH_eIF2D"/>
</dbReference>
<dbReference type="SUPFAM" id="SSF55159">
    <property type="entry name" value="eIF1-like"/>
    <property type="match status" value="1"/>
</dbReference>
<dbReference type="Gene3D" id="3.30.780.10">
    <property type="entry name" value="SUI1-like domain"/>
    <property type="match status" value="1"/>
</dbReference>
<dbReference type="GO" id="GO:0003743">
    <property type="term" value="F:translation initiation factor activity"/>
    <property type="evidence" value="ECO:0007669"/>
    <property type="project" value="InterPro"/>
</dbReference>
<dbReference type="InterPro" id="IPR015947">
    <property type="entry name" value="PUA-like_sf"/>
</dbReference>